<dbReference type="Gene3D" id="3.60.110.10">
    <property type="entry name" value="Carbon-nitrogen hydrolase"/>
    <property type="match status" value="1"/>
</dbReference>
<proteinExistence type="predicted"/>
<dbReference type="STRING" id="1120996.SAMN02746066_04290"/>
<protein>
    <submittedName>
        <fullName evidence="1">Reverse transcriptase (RNA-dependent DNA polymerase)</fullName>
    </submittedName>
</protein>
<dbReference type="EMBL" id="FRCP01000026">
    <property type="protein sequence ID" value="SHM99906.1"/>
    <property type="molecule type" value="Genomic_DNA"/>
</dbReference>
<dbReference type="InterPro" id="IPR036526">
    <property type="entry name" value="C-N_Hydrolase_sf"/>
</dbReference>
<dbReference type="OrthoDB" id="9780724at2"/>
<sequence length="1007" mass="118258">MFLDKDKNRKMLEGSYKKIKSYYNYNKNFVFMKKKIAEYEFDASRMNYSLENLSEILMNLESETSKESIKKLIDKINFFIMPKAFADKSEKNQMFVSSNEPVNKPVNKVNFFIDMPIELHLLETLWTVLVGKIAYDKGIITDGCYGNCIDNKVVYNHEKEYLASINFDKNNLFKIYFYQYCDWKNNSIYATEKNIKKDTALVSLDIKSYYYTVNFKFRELLVILQNDENLIKIEKLTYIIEQIYVKYTGILSEFREVLQDYKKQEVLLPIGTFSSMLIANLYLSEFDNSMKNNKKVLYYGRYVDDMLILLDVSADKKVDKNIIIDDYLVEKNKILDKVKENKYCIHKLDNLIIQKDKVKIIYLEAKKSRSIINQLKKTIKIPSQMNIIPDSDLELNDFEEAAYVISNFNNETKIRDIGQVEVDKFQLGWYLSQIVQNSKVNKALLTEDEKISRQHEGEKILEFFNLSKALEYSSNWINVMYFYLLTNEWSYFKKFETNVREAIKGIRTEHIEGLVKGKERTIKAKMKRCLEKHFDICVATVLAINPSFSKKEKDDIRNLSIELRKANLFNHYLVSFPLVNYVDDLDDNVDLTKLTLDDIHRFNLDIKENRKVKLSPRFIKLDELFQWVFLRNTIYGGNYYLDGKISAKEKIEAIEQFFYKVNSINKSTVKPLSIEINNEKILDKYIVQKIRLGKEAIPKSKIRIAIANIKLDTKMCCYGLESKVMPTLKKRDFNLFLKTAYDDGKNRADFLLFPEFYLPVEWIAEVMSFVRKTGITVITGLHYMTYRNCAFNNIAVFAPVKTGRYQNSFLIVREKNDYAPMEQQILAIKNFVCKNQDIPNYQVITNDGIDYGTFLCYEFTDIVARSLYKNQIDLLFTPEHNRDTTYFSNIIETTTRDLHAFIVQANTSIYGDSRITGPYSRNDRNIVQIKGGDMDNIIIGTIDLKGVMDYQIGEQALANNEIDEYLMLDKKKRYEKETKLYDENVVKVSKTSARFDSNRLKRKFGKN</sequence>
<keyword evidence="1" id="KW-0548">Nucleotidyltransferase</keyword>
<evidence type="ECO:0000313" key="2">
    <source>
        <dbReference type="Proteomes" id="UP000184038"/>
    </source>
</evidence>
<dbReference type="GO" id="GO:0003964">
    <property type="term" value="F:RNA-directed DNA polymerase activity"/>
    <property type="evidence" value="ECO:0007669"/>
    <property type="project" value="UniProtKB-KW"/>
</dbReference>
<dbReference type="RefSeq" id="WP_073291237.1">
    <property type="nucleotide sequence ID" value="NZ_FRCP01000026.1"/>
</dbReference>
<dbReference type="AlphaFoldDB" id="A0A1M7N8I5"/>
<gene>
    <name evidence="1" type="ORF">SAMN02746066_04290</name>
</gene>
<reference evidence="1 2" key="1">
    <citation type="submission" date="2016-11" db="EMBL/GenBank/DDBJ databases">
        <authorList>
            <person name="Jaros S."/>
            <person name="Januszkiewicz K."/>
            <person name="Wedrychowicz H."/>
        </authorList>
    </citation>
    <scope>NUCLEOTIDE SEQUENCE [LARGE SCALE GENOMIC DNA]</scope>
    <source>
        <strain evidence="1 2">DSM 15930</strain>
    </source>
</reference>
<name>A0A1M7N8I5_9FIRM</name>
<dbReference type="SUPFAM" id="SSF56317">
    <property type="entry name" value="Carbon-nitrogen hydrolase"/>
    <property type="match status" value="1"/>
</dbReference>
<dbReference type="Proteomes" id="UP000184038">
    <property type="component" value="Unassembled WGS sequence"/>
</dbReference>
<keyword evidence="1" id="KW-0695">RNA-directed DNA polymerase</keyword>
<keyword evidence="2" id="KW-1185">Reference proteome</keyword>
<organism evidence="1 2">
    <name type="scientific">Anaerosporobacter mobilis DSM 15930</name>
    <dbReference type="NCBI Taxonomy" id="1120996"/>
    <lineage>
        <taxon>Bacteria</taxon>
        <taxon>Bacillati</taxon>
        <taxon>Bacillota</taxon>
        <taxon>Clostridia</taxon>
        <taxon>Lachnospirales</taxon>
        <taxon>Lachnospiraceae</taxon>
        <taxon>Anaerosporobacter</taxon>
    </lineage>
</organism>
<keyword evidence="1" id="KW-0808">Transferase</keyword>
<accession>A0A1M7N8I5</accession>
<evidence type="ECO:0000313" key="1">
    <source>
        <dbReference type="EMBL" id="SHM99906.1"/>
    </source>
</evidence>